<dbReference type="InterPro" id="IPR027417">
    <property type="entry name" value="P-loop_NTPase"/>
</dbReference>
<dbReference type="SUPFAM" id="SSF52540">
    <property type="entry name" value="P-loop containing nucleoside triphosphate hydrolases"/>
    <property type="match status" value="1"/>
</dbReference>
<proteinExistence type="predicted"/>
<feature type="domain" description="ArsA/GET3 Anion-transporting ATPase-like" evidence="1">
    <location>
        <begin position="100"/>
        <end position="145"/>
    </location>
</feature>
<accession>A0AAN8YYQ1</accession>
<organism evidence="2 3">
    <name type="scientific">Dillenia turbinata</name>
    <dbReference type="NCBI Taxonomy" id="194707"/>
    <lineage>
        <taxon>Eukaryota</taxon>
        <taxon>Viridiplantae</taxon>
        <taxon>Streptophyta</taxon>
        <taxon>Embryophyta</taxon>
        <taxon>Tracheophyta</taxon>
        <taxon>Spermatophyta</taxon>
        <taxon>Magnoliopsida</taxon>
        <taxon>eudicotyledons</taxon>
        <taxon>Gunneridae</taxon>
        <taxon>Pentapetalae</taxon>
        <taxon>Dilleniales</taxon>
        <taxon>Dilleniaceae</taxon>
        <taxon>Dillenia</taxon>
    </lineage>
</organism>
<name>A0AAN8YYQ1_9MAGN</name>
<dbReference type="GO" id="GO:0016887">
    <property type="term" value="F:ATP hydrolysis activity"/>
    <property type="evidence" value="ECO:0007669"/>
    <property type="project" value="InterPro"/>
</dbReference>
<evidence type="ECO:0000313" key="2">
    <source>
        <dbReference type="EMBL" id="KAK6914418.1"/>
    </source>
</evidence>
<dbReference type="PANTHER" id="PTHR10803">
    <property type="entry name" value="ARSENICAL PUMP-DRIVING ATPASE ARSENITE-TRANSLOCATING ATPASE"/>
    <property type="match status" value="1"/>
</dbReference>
<dbReference type="Pfam" id="PF02374">
    <property type="entry name" value="ArsA_ATPase"/>
    <property type="match status" value="1"/>
</dbReference>
<dbReference type="EMBL" id="JBAMMX010000026">
    <property type="protein sequence ID" value="KAK6914418.1"/>
    <property type="molecule type" value="Genomic_DNA"/>
</dbReference>
<dbReference type="PANTHER" id="PTHR10803:SF0">
    <property type="entry name" value="ATPASE GET3B"/>
    <property type="match status" value="1"/>
</dbReference>
<dbReference type="Gene3D" id="3.40.50.300">
    <property type="entry name" value="P-loop containing nucleotide triphosphate hydrolases"/>
    <property type="match status" value="1"/>
</dbReference>
<protein>
    <submittedName>
        <fullName evidence="2">Anion-transporting ATPase-like domain</fullName>
    </submittedName>
</protein>
<dbReference type="Proteomes" id="UP001370490">
    <property type="component" value="Unassembled WGS sequence"/>
</dbReference>
<comment type="caution">
    <text evidence="2">The sequence shown here is derived from an EMBL/GenBank/DDBJ whole genome shotgun (WGS) entry which is preliminary data.</text>
</comment>
<evidence type="ECO:0000313" key="3">
    <source>
        <dbReference type="Proteomes" id="UP001370490"/>
    </source>
</evidence>
<evidence type="ECO:0000259" key="1">
    <source>
        <dbReference type="Pfam" id="PF02374"/>
    </source>
</evidence>
<gene>
    <name evidence="2" type="ORF">RJ641_021739</name>
</gene>
<dbReference type="InterPro" id="IPR025723">
    <property type="entry name" value="ArsA/GET3_ATPase-like"/>
</dbReference>
<dbReference type="GO" id="GO:0005524">
    <property type="term" value="F:ATP binding"/>
    <property type="evidence" value="ECO:0007669"/>
    <property type="project" value="InterPro"/>
</dbReference>
<keyword evidence="3" id="KW-1185">Reference proteome</keyword>
<dbReference type="GO" id="GO:0071816">
    <property type="term" value="P:tail-anchored membrane protein insertion into ER membrane"/>
    <property type="evidence" value="ECO:0007669"/>
    <property type="project" value="TreeGrafter"/>
</dbReference>
<sequence>MGLMFKRLKVFLSSQYHNLSIPLTVTLRVFYDEGVQAAELIGCAQFPLKKLEPCKVKDVWLNLAKDLEIKKENKNKVRAIATPVESFAVFDEMVSGAQRRYYMLGGKGGVGKTSCAVSLAIKFANNGHPTLVVSIDPAHSLSDLFA</sequence>
<reference evidence="2 3" key="1">
    <citation type="submission" date="2023-12" db="EMBL/GenBank/DDBJ databases">
        <title>A high-quality genome assembly for Dillenia turbinata (Dilleniales).</title>
        <authorList>
            <person name="Chanderbali A."/>
        </authorList>
    </citation>
    <scope>NUCLEOTIDE SEQUENCE [LARGE SCALE GENOMIC DNA]</scope>
    <source>
        <strain evidence="2">LSX21</strain>
        <tissue evidence="2">Leaf</tissue>
    </source>
</reference>
<dbReference type="InterPro" id="IPR016300">
    <property type="entry name" value="ATPase_ArsA/GET3"/>
</dbReference>
<dbReference type="GO" id="GO:0043529">
    <property type="term" value="C:GET complex"/>
    <property type="evidence" value="ECO:0007669"/>
    <property type="project" value="TreeGrafter"/>
</dbReference>
<dbReference type="AlphaFoldDB" id="A0AAN8YYQ1"/>